<protein>
    <submittedName>
        <fullName evidence="1">Uncharacterized protein</fullName>
    </submittedName>
</protein>
<sequence>MKTDYILMAETLLLQGKTSEAHDYLKKAYSIGSVRAFRDQPKLYLQIAKSKALDEEDVLLQFSALNVNAKLLSEIKGDQQRKDER</sequence>
<dbReference type="AlphaFoldDB" id="G7VZ82"/>
<organism evidence="1 2">
    <name type="scientific">Paenibacillus terrae (strain HPL-003)</name>
    <dbReference type="NCBI Taxonomy" id="985665"/>
    <lineage>
        <taxon>Bacteria</taxon>
        <taxon>Bacillati</taxon>
        <taxon>Bacillota</taxon>
        <taxon>Bacilli</taxon>
        <taxon>Bacillales</taxon>
        <taxon>Paenibacillaceae</taxon>
        <taxon>Paenibacillus</taxon>
    </lineage>
</organism>
<evidence type="ECO:0000313" key="1">
    <source>
        <dbReference type="EMBL" id="AET59938.1"/>
    </source>
</evidence>
<dbReference type="HOGENOM" id="CLU_2509610_0_0_9"/>
<dbReference type="STRING" id="985665.HPL003_15950"/>
<dbReference type="KEGG" id="pta:HPL003_15950"/>
<reference evidence="1 2" key="3">
    <citation type="journal article" date="2012" name="J. Bacteriol.">
        <title>Genome Sequence of Paenibacillus terrae HPL-003, a Xylanase-Producing Bacterium Isolated from Soil Found in Forest Residue.</title>
        <authorList>
            <person name="Shin S.H."/>
            <person name="Kim S."/>
            <person name="Kim J.Y."/>
            <person name="Song H.Y."/>
            <person name="Cho S.J."/>
            <person name="Kim D.R."/>
            <person name="Lee K.I."/>
            <person name="Lim H.K."/>
            <person name="Park N.J."/>
            <person name="Hwang I.T."/>
            <person name="Yang K.S."/>
        </authorList>
    </citation>
    <scope>NUCLEOTIDE SEQUENCE [LARGE SCALE GENOMIC DNA]</scope>
    <source>
        <strain evidence="1 2">HPL-003</strain>
    </source>
</reference>
<proteinExistence type="predicted"/>
<accession>G7VZ82</accession>
<dbReference type="eggNOG" id="ENOG5032M3E">
    <property type="taxonomic scope" value="Bacteria"/>
</dbReference>
<name>G7VZ82_PAETH</name>
<evidence type="ECO:0000313" key="2">
    <source>
        <dbReference type="Proteomes" id="UP000005876"/>
    </source>
</evidence>
<dbReference type="Proteomes" id="UP000005876">
    <property type="component" value="Chromosome"/>
</dbReference>
<reference evidence="2" key="1">
    <citation type="submission" date="2011-11" db="EMBL/GenBank/DDBJ databases">
        <title>Complete sequence of Paenibacillus terrae HPL-003.</title>
        <authorList>
            <person name="Shin S.H."/>
            <person name="Kim S."/>
            <person name="Kim J.Y."/>
        </authorList>
    </citation>
    <scope>NUCLEOTIDE SEQUENCE [LARGE SCALE GENOMIC DNA]</scope>
    <source>
        <strain evidence="2">HPL-003</strain>
    </source>
</reference>
<dbReference type="EMBL" id="CP003107">
    <property type="protein sequence ID" value="AET59938.1"/>
    <property type="molecule type" value="Genomic_DNA"/>
</dbReference>
<reference key="2">
    <citation type="submission" date="2011-11" db="EMBL/GenBank/DDBJ databases">
        <authorList>
            <person name="Shin S.H."/>
            <person name="Kim S."/>
            <person name="Kim J.Y."/>
        </authorList>
    </citation>
    <scope>NUCLEOTIDE SEQUENCE</scope>
    <source>
        <strain>HPL-003</strain>
    </source>
</reference>
<gene>
    <name evidence="1" type="ordered locus">HPL003_15950</name>
</gene>